<gene>
    <name evidence="10" type="ORF">NJQ99_04890</name>
</gene>
<evidence type="ECO:0000256" key="2">
    <source>
        <dbReference type="ARBA" id="ARBA00005417"/>
    </source>
</evidence>
<dbReference type="PROSITE" id="PS00211">
    <property type="entry name" value="ABC_TRANSPORTER_1"/>
    <property type="match status" value="1"/>
</dbReference>
<keyword evidence="5" id="KW-0547">Nucleotide-binding</keyword>
<dbReference type="InterPro" id="IPR013563">
    <property type="entry name" value="Oligopep_ABC_C"/>
</dbReference>
<keyword evidence="6 10" id="KW-0067">ATP-binding</keyword>
<dbReference type="InterPro" id="IPR027417">
    <property type="entry name" value="P-loop_NTPase"/>
</dbReference>
<dbReference type="Pfam" id="PF08352">
    <property type="entry name" value="oligo_HPY"/>
    <property type="match status" value="1"/>
</dbReference>
<evidence type="ECO:0000256" key="6">
    <source>
        <dbReference type="ARBA" id="ARBA00022840"/>
    </source>
</evidence>
<accession>A0A9J6PDF9</accession>
<dbReference type="Gene3D" id="3.40.50.300">
    <property type="entry name" value="P-loop containing nucleotide triphosphate hydrolases"/>
    <property type="match status" value="1"/>
</dbReference>
<evidence type="ECO:0000256" key="8">
    <source>
        <dbReference type="SAM" id="MobiDB-lite"/>
    </source>
</evidence>
<dbReference type="PANTHER" id="PTHR43297:SF2">
    <property type="entry name" value="DIPEPTIDE TRANSPORT ATP-BINDING PROTEIN DPPD"/>
    <property type="match status" value="1"/>
</dbReference>
<feature type="region of interest" description="Disordered" evidence="8">
    <location>
        <begin position="1"/>
        <end position="34"/>
    </location>
</feature>
<comment type="subcellular location">
    <subcellularLocation>
        <location evidence="1">Cell inner membrane</location>
        <topology evidence="1">Peripheral membrane protein</topology>
    </subcellularLocation>
</comment>
<dbReference type="PANTHER" id="PTHR43297">
    <property type="entry name" value="OLIGOPEPTIDE TRANSPORT ATP-BINDING PROTEIN APPD"/>
    <property type="match status" value="1"/>
</dbReference>
<dbReference type="GO" id="GO:0015833">
    <property type="term" value="P:peptide transport"/>
    <property type="evidence" value="ECO:0007669"/>
    <property type="project" value="InterPro"/>
</dbReference>
<dbReference type="InterPro" id="IPR003439">
    <property type="entry name" value="ABC_transporter-like_ATP-bd"/>
</dbReference>
<dbReference type="GO" id="GO:0005886">
    <property type="term" value="C:plasma membrane"/>
    <property type="evidence" value="ECO:0007669"/>
    <property type="project" value="UniProtKB-SubCell"/>
</dbReference>
<dbReference type="GO" id="GO:0005524">
    <property type="term" value="F:ATP binding"/>
    <property type="evidence" value="ECO:0007669"/>
    <property type="project" value="UniProtKB-KW"/>
</dbReference>
<comment type="caution">
    <text evidence="10">The sequence shown here is derived from an EMBL/GenBank/DDBJ whole genome shotgun (WGS) entry which is preliminary data.</text>
</comment>
<dbReference type="GO" id="GO:0055085">
    <property type="term" value="P:transmembrane transport"/>
    <property type="evidence" value="ECO:0007669"/>
    <property type="project" value="UniProtKB-ARBA"/>
</dbReference>
<dbReference type="SMART" id="SM00382">
    <property type="entry name" value="AAA"/>
    <property type="match status" value="1"/>
</dbReference>
<dbReference type="PROSITE" id="PS50893">
    <property type="entry name" value="ABC_TRANSPORTER_2"/>
    <property type="match status" value="1"/>
</dbReference>
<evidence type="ECO:0000256" key="5">
    <source>
        <dbReference type="ARBA" id="ARBA00022741"/>
    </source>
</evidence>
<keyword evidence="3" id="KW-0813">Transport</keyword>
<proteinExistence type="inferred from homology"/>
<dbReference type="NCBIfam" id="TIGR01727">
    <property type="entry name" value="oligo_HPY"/>
    <property type="match status" value="1"/>
</dbReference>
<evidence type="ECO:0000256" key="7">
    <source>
        <dbReference type="ARBA" id="ARBA00023136"/>
    </source>
</evidence>
<dbReference type="CDD" id="cd03257">
    <property type="entry name" value="ABC_NikE_OppD_transporters"/>
    <property type="match status" value="1"/>
</dbReference>
<feature type="domain" description="ABC transporter" evidence="9">
    <location>
        <begin position="39"/>
        <end position="289"/>
    </location>
</feature>
<keyword evidence="7" id="KW-0472">Membrane</keyword>
<protein>
    <submittedName>
        <fullName evidence="10">ABC transporter ATP-binding protein</fullName>
    </submittedName>
</protein>
<name>A0A9J6PDF9_9PROT</name>
<dbReference type="InterPro" id="IPR003593">
    <property type="entry name" value="AAA+_ATPase"/>
</dbReference>
<dbReference type="InterPro" id="IPR050388">
    <property type="entry name" value="ABC_Ni/Peptide_Import"/>
</dbReference>
<dbReference type="RefSeq" id="WP_269331672.1">
    <property type="nucleotide sequence ID" value="NZ_JAMZFT010000001.1"/>
</dbReference>
<dbReference type="GO" id="GO:0016887">
    <property type="term" value="F:ATP hydrolysis activity"/>
    <property type="evidence" value="ECO:0007669"/>
    <property type="project" value="InterPro"/>
</dbReference>
<comment type="similarity">
    <text evidence="2">Belongs to the ABC transporter superfamily.</text>
</comment>
<evidence type="ECO:0000259" key="9">
    <source>
        <dbReference type="PROSITE" id="PS50893"/>
    </source>
</evidence>
<organism evidence="10 11">
    <name type="scientific">Futiania mangrovi</name>
    <dbReference type="NCBI Taxonomy" id="2959716"/>
    <lineage>
        <taxon>Bacteria</taxon>
        <taxon>Pseudomonadati</taxon>
        <taxon>Pseudomonadota</taxon>
        <taxon>Alphaproteobacteria</taxon>
        <taxon>Futianiales</taxon>
        <taxon>Futianiaceae</taxon>
        <taxon>Futiania</taxon>
    </lineage>
</organism>
<reference evidence="10" key="1">
    <citation type="submission" date="2022-06" db="EMBL/GenBank/DDBJ databases">
        <title>Isolation and Genomics of Futiania mangrovii gen. nov., sp. nov., a Rare and Metabolically-versatile member in the Class Alphaproteobacteria.</title>
        <authorList>
            <person name="Liu L."/>
            <person name="Huang W.-C."/>
            <person name="Pan J."/>
            <person name="Li J."/>
            <person name="Huang Y."/>
            <person name="Du H."/>
            <person name="Liu Y."/>
            <person name="Li M."/>
        </authorList>
    </citation>
    <scope>NUCLEOTIDE SEQUENCE</scope>
    <source>
        <strain evidence="10">FT118</strain>
    </source>
</reference>
<evidence type="ECO:0000256" key="1">
    <source>
        <dbReference type="ARBA" id="ARBA00004417"/>
    </source>
</evidence>
<evidence type="ECO:0000256" key="4">
    <source>
        <dbReference type="ARBA" id="ARBA00022475"/>
    </source>
</evidence>
<dbReference type="SUPFAM" id="SSF52540">
    <property type="entry name" value="P-loop containing nucleoside triphosphate hydrolases"/>
    <property type="match status" value="1"/>
</dbReference>
<dbReference type="InterPro" id="IPR017871">
    <property type="entry name" value="ABC_transporter-like_CS"/>
</dbReference>
<evidence type="ECO:0000313" key="11">
    <source>
        <dbReference type="Proteomes" id="UP001055804"/>
    </source>
</evidence>
<dbReference type="AlphaFoldDB" id="A0A9J6PDF9"/>
<evidence type="ECO:0000256" key="3">
    <source>
        <dbReference type="ARBA" id="ARBA00022448"/>
    </source>
</evidence>
<keyword evidence="4" id="KW-1003">Cell membrane</keyword>
<dbReference type="Pfam" id="PF00005">
    <property type="entry name" value="ABC_tran"/>
    <property type="match status" value="1"/>
</dbReference>
<keyword evidence="11" id="KW-1185">Reference proteome</keyword>
<dbReference type="Proteomes" id="UP001055804">
    <property type="component" value="Unassembled WGS sequence"/>
</dbReference>
<dbReference type="EMBL" id="JAMZFT010000001">
    <property type="protein sequence ID" value="MCP1335739.1"/>
    <property type="molecule type" value="Genomic_DNA"/>
</dbReference>
<sequence length="367" mass="39117">MTARNVISGPFPKAVPPAQASEPRPDPRSDPRAGLAPVLDLRSVTTRFPGEEGAITIVDDVSLSVRPGETLAVVGESGSGKTMTFLSAIGLVPPPGRVVSGQVMLGGTDLLKLPPEELRKHRGTGLSMVFQDPLTGLNPVFTIGDQIAEVLRAHKDMSRAEARNRAIELLDRVHIPDPKRRVNDYPHQLSGGMRQRVLIAMAIALEPRVLIADEPTTALDVTVQAQVLELLGELRDASGMAMVLITHDLGLVARHADQVAVMYAGRVVEQGPIEAVFDATAHPYTVSLFESVPHLDSDSAADLTPIEGQPPNPAFLPAGCAFEARCFLGRGREDCLARRPSLAAARGAGHETACHHWGEIASGEGRS</sequence>
<dbReference type="FunFam" id="3.40.50.300:FF:000016">
    <property type="entry name" value="Oligopeptide ABC transporter ATP-binding component"/>
    <property type="match status" value="1"/>
</dbReference>
<evidence type="ECO:0000313" key="10">
    <source>
        <dbReference type="EMBL" id="MCP1335739.1"/>
    </source>
</evidence>